<dbReference type="Gene3D" id="3.40.50.620">
    <property type="entry name" value="HUPs"/>
    <property type="match status" value="1"/>
</dbReference>
<dbReference type="PRINTS" id="PR01438">
    <property type="entry name" value="UNVRSLSTRESS"/>
</dbReference>
<evidence type="ECO:0000313" key="4">
    <source>
        <dbReference type="Proteomes" id="UP000608850"/>
    </source>
</evidence>
<dbReference type="PANTHER" id="PTHR46268">
    <property type="entry name" value="STRESS RESPONSE PROTEIN NHAX"/>
    <property type="match status" value="1"/>
</dbReference>
<comment type="similarity">
    <text evidence="1">Belongs to the universal stress protein A family.</text>
</comment>
<name>A0A830GDX1_9EURY</name>
<sequence>MVSSMYDEMLIPYDGSDEGEMGARHGVELAAELGSAVHALYVVDLPGVPRALSIRDNEEKIREEYREHGTQTLADVEEMAAEHGVDCVTALRSGSVSEKILSYAEDEEMDAIVLGSAYYGKLGNVLGGTTNKIIRSTTIPVISKRMDADAR</sequence>
<protein>
    <submittedName>
        <fullName evidence="3">Universal stress protein UspA</fullName>
    </submittedName>
</protein>
<dbReference type="PANTHER" id="PTHR46268:SF6">
    <property type="entry name" value="UNIVERSAL STRESS PROTEIN UP12"/>
    <property type="match status" value="1"/>
</dbReference>
<reference evidence="3 4" key="1">
    <citation type="journal article" date="2019" name="Int. J. Syst. Evol. Microbiol.">
        <title>The Global Catalogue of Microorganisms (GCM) 10K type strain sequencing project: providing services to taxonomists for standard genome sequencing and annotation.</title>
        <authorList>
            <consortium name="The Broad Institute Genomics Platform"/>
            <consortium name="The Broad Institute Genome Sequencing Center for Infectious Disease"/>
            <person name="Wu L."/>
            <person name="Ma J."/>
        </authorList>
    </citation>
    <scope>NUCLEOTIDE SEQUENCE [LARGE SCALE GENOMIC DNA]</scope>
    <source>
        <strain evidence="3 4">JCM 16331</strain>
    </source>
</reference>
<dbReference type="InterPro" id="IPR006016">
    <property type="entry name" value="UspA"/>
</dbReference>
<evidence type="ECO:0000313" key="3">
    <source>
        <dbReference type="EMBL" id="GGN20599.1"/>
    </source>
</evidence>
<accession>A0A830GDX1</accession>
<dbReference type="Proteomes" id="UP000608850">
    <property type="component" value="Unassembled WGS sequence"/>
</dbReference>
<dbReference type="EMBL" id="BMOQ01000006">
    <property type="protein sequence ID" value="GGN20599.1"/>
    <property type="molecule type" value="Genomic_DNA"/>
</dbReference>
<dbReference type="Pfam" id="PF00582">
    <property type="entry name" value="Usp"/>
    <property type="match status" value="1"/>
</dbReference>
<comment type="caution">
    <text evidence="3">The sequence shown here is derived from an EMBL/GenBank/DDBJ whole genome shotgun (WGS) entry which is preliminary data.</text>
</comment>
<evidence type="ECO:0000256" key="1">
    <source>
        <dbReference type="ARBA" id="ARBA00008791"/>
    </source>
</evidence>
<organism evidence="3 4">
    <name type="scientific">Halarchaeum nitratireducens</name>
    <dbReference type="NCBI Taxonomy" id="489913"/>
    <lineage>
        <taxon>Archaea</taxon>
        <taxon>Methanobacteriati</taxon>
        <taxon>Methanobacteriota</taxon>
        <taxon>Stenosarchaea group</taxon>
        <taxon>Halobacteria</taxon>
        <taxon>Halobacteriales</taxon>
        <taxon>Halobacteriaceae</taxon>
    </lineage>
</organism>
<feature type="domain" description="UspA" evidence="2">
    <location>
        <begin position="5"/>
        <end position="142"/>
    </location>
</feature>
<dbReference type="InterPro" id="IPR006015">
    <property type="entry name" value="Universal_stress_UspA"/>
</dbReference>
<dbReference type="SUPFAM" id="SSF52402">
    <property type="entry name" value="Adenine nucleotide alpha hydrolases-like"/>
    <property type="match status" value="1"/>
</dbReference>
<dbReference type="AlphaFoldDB" id="A0A830GDX1"/>
<dbReference type="CDD" id="cd00293">
    <property type="entry name" value="USP-like"/>
    <property type="match status" value="1"/>
</dbReference>
<evidence type="ECO:0000259" key="2">
    <source>
        <dbReference type="Pfam" id="PF00582"/>
    </source>
</evidence>
<keyword evidence="4" id="KW-1185">Reference proteome</keyword>
<dbReference type="InterPro" id="IPR014729">
    <property type="entry name" value="Rossmann-like_a/b/a_fold"/>
</dbReference>
<proteinExistence type="inferred from homology"/>
<gene>
    <name evidence="3" type="ORF">GCM10009021_22140</name>
</gene>